<evidence type="ECO:0000259" key="1">
    <source>
        <dbReference type="Pfam" id="PF09828"/>
    </source>
</evidence>
<dbReference type="RefSeq" id="WP_352561874.1">
    <property type="nucleotide sequence ID" value="NZ_JAMYQB010000031.1"/>
</dbReference>
<organism evidence="3 4">
    <name type="scientific">Mesorhizobium caraganae</name>
    <dbReference type="NCBI Taxonomy" id="483206"/>
    <lineage>
        <taxon>Bacteria</taxon>
        <taxon>Pseudomonadati</taxon>
        <taxon>Pseudomonadota</taxon>
        <taxon>Alphaproteobacteria</taxon>
        <taxon>Hyphomicrobiales</taxon>
        <taxon>Phyllobacteriaceae</taxon>
        <taxon>Mesorhizobium</taxon>
    </lineage>
</organism>
<name>A0ABV1Z780_9HYPH</name>
<accession>A0ABV1Z780</accession>
<keyword evidence="4" id="KW-1185">Reference proteome</keyword>
<gene>
    <name evidence="3" type="ORF">NKI36_28095</name>
</gene>
<dbReference type="EMBL" id="JAMYQB010000031">
    <property type="protein sequence ID" value="MER9407881.1"/>
    <property type="molecule type" value="Genomic_DNA"/>
</dbReference>
<evidence type="ECO:0000259" key="2">
    <source>
        <dbReference type="Pfam" id="PF20229"/>
    </source>
</evidence>
<dbReference type="InterPro" id="IPR046858">
    <property type="entry name" value="ChrB_N"/>
</dbReference>
<proteinExistence type="predicted"/>
<evidence type="ECO:0000313" key="4">
    <source>
        <dbReference type="Proteomes" id="UP001433071"/>
    </source>
</evidence>
<dbReference type="Pfam" id="PF09828">
    <property type="entry name" value="ChrB_C"/>
    <property type="match status" value="1"/>
</dbReference>
<feature type="domain" description="ChrB N-terminal" evidence="2">
    <location>
        <begin position="26"/>
        <end position="164"/>
    </location>
</feature>
<dbReference type="InterPro" id="IPR018634">
    <property type="entry name" value="ChrB_C"/>
</dbReference>
<feature type="domain" description="ChrB C-terminal" evidence="1">
    <location>
        <begin position="189"/>
        <end position="320"/>
    </location>
</feature>
<protein>
    <submittedName>
        <fullName evidence="3">Chromate resistance protein</fullName>
    </submittedName>
</protein>
<dbReference type="Pfam" id="PF20229">
    <property type="entry name" value="ChrB_N"/>
    <property type="match status" value="1"/>
</dbReference>
<evidence type="ECO:0000313" key="3">
    <source>
        <dbReference type="EMBL" id="MER9407881.1"/>
    </source>
</evidence>
<comment type="caution">
    <text evidence="3">The sequence shown here is derived from an EMBL/GenBank/DDBJ whole genome shotgun (WGS) entry which is preliminary data.</text>
</comment>
<dbReference type="Proteomes" id="UP001433071">
    <property type="component" value="Unassembled WGS sequence"/>
</dbReference>
<reference evidence="3 4" key="1">
    <citation type="journal article" date="2024" name="Proc. Natl. Acad. Sci. U.S.A.">
        <title>The evolutionary genomics of adaptation to stress in wild rhizobium bacteria.</title>
        <authorList>
            <person name="Kehlet-Delgado H."/>
            <person name="Montoya A.P."/>
            <person name="Jensen K.T."/>
            <person name="Wendlandt C.E."/>
            <person name="Dexheimer C."/>
            <person name="Roberts M."/>
            <person name="Torres Martinez L."/>
            <person name="Friesen M.L."/>
            <person name="Griffitts J.S."/>
            <person name="Porter S.S."/>
        </authorList>
    </citation>
    <scope>NUCLEOTIDE SEQUENCE [LARGE SCALE GENOMIC DNA]</scope>
    <source>
        <strain evidence="3 4">M0641</strain>
    </source>
</reference>
<sequence>MSEGQSQEQRWLLLIHQLPSKPAYFRVKIWRRLQGIGAVAVKSTVYALPANAEMQEDFEWLLKEIVAGGGEAMMCEARLVDGLSDTQVRALFDAARDADYAEIVEEARALAAAIKTDATAEKHAEARPQLGRLRKRLADVVTIDFFGANGRLASEGLIAELEAQLIKDKAMTTEPKKATEPSELKGRIWVTRRDVYVDRIACSWLIRRFIDADAIIRFVAGKGYVPNEGELRFDMFEGEITHEGDRCSFEVLLARAGITDTALQAIAEVVHDIDLKDGKFGREETTGIASLIAGIAMANAGDEQRIAEGASVFDNLYRYFRSKRG</sequence>